<dbReference type="GO" id="GO:0005634">
    <property type="term" value="C:nucleus"/>
    <property type="evidence" value="ECO:0007669"/>
    <property type="project" value="UniProtKB-SubCell"/>
</dbReference>
<evidence type="ECO:0000256" key="1">
    <source>
        <dbReference type="ARBA" id="ARBA00004123"/>
    </source>
</evidence>
<dbReference type="GO" id="GO:0046983">
    <property type="term" value="F:protein dimerization activity"/>
    <property type="evidence" value="ECO:0007669"/>
    <property type="project" value="InterPro"/>
</dbReference>
<dbReference type="GeneTree" id="ENSGT00940000155047"/>
<evidence type="ECO:0000256" key="3">
    <source>
        <dbReference type="ARBA" id="ARBA00023125"/>
    </source>
</evidence>
<feature type="domain" description="BHLH" evidence="7">
    <location>
        <begin position="579"/>
        <end position="632"/>
    </location>
</feature>
<keyword evidence="2" id="KW-0805">Transcription regulation</keyword>
<feature type="compositionally biased region" description="Low complexity" evidence="6">
    <location>
        <begin position="32"/>
        <end position="42"/>
    </location>
</feature>
<reference evidence="8" key="2">
    <citation type="submission" date="2025-09" db="UniProtKB">
        <authorList>
            <consortium name="Ensembl"/>
        </authorList>
    </citation>
    <scope>IDENTIFICATION</scope>
</reference>
<dbReference type="Ensembl" id="ENSEBUT00000007238.1">
    <property type="protein sequence ID" value="ENSEBUP00000006775.1"/>
    <property type="gene ID" value="ENSEBUG00000004459.1"/>
</dbReference>
<comment type="subcellular location">
    <subcellularLocation>
        <location evidence="1">Nucleus</location>
    </subcellularLocation>
</comment>
<feature type="region of interest" description="Disordered" evidence="6">
    <location>
        <begin position="650"/>
        <end position="688"/>
    </location>
</feature>
<keyword evidence="9" id="KW-1185">Reference proteome</keyword>
<feature type="compositionally biased region" description="Basic and acidic residues" evidence="6">
    <location>
        <begin position="536"/>
        <end position="547"/>
    </location>
</feature>
<dbReference type="Proteomes" id="UP000694388">
    <property type="component" value="Unplaced"/>
</dbReference>
<protein>
    <recommendedName>
        <fullName evidence="7">BHLH domain-containing protein</fullName>
    </recommendedName>
</protein>
<evidence type="ECO:0000256" key="2">
    <source>
        <dbReference type="ARBA" id="ARBA00023015"/>
    </source>
</evidence>
<dbReference type="Pfam" id="PF00010">
    <property type="entry name" value="HLH"/>
    <property type="match status" value="1"/>
</dbReference>
<reference evidence="8" key="1">
    <citation type="submission" date="2025-08" db="UniProtKB">
        <authorList>
            <consortium name="Ensembl"/>
        </authorList>
    </citation>
    <scope>IDENTIFICATION</scope>
</reference>
<dbReference type="GO" id="GO:0000785">
    <property type="term" value="C:chromatin"/>
    <property type="evidence" value="ECO:0007669"/>
    <property type="project" value="TreeGrafter"/>
</dbReference>
<dbReference type="PANTHER" id="PTHR11793">
    <property type="entry name" value="BASIC HELIX-LOOP-HELIX TRANSCRIPTION FACTOR"/>
    <property type="match status" value="1"/>
</dbReference>
<feature type="compositionally biased region" description="Polar residues" evidence="6">
    <location>
        <begin position="162"/>
        <end position="171"/>
    </location>
</feature>
<accession>A0A8C4NLT5</accession>
<dbReference type="FunFam" id="4.10.280.10:FF:000001">
    <property type="entry name" value="Putative transcription factor 12"/>
    <property type="match status" value="1"/>
</dbReference>
<dbReference type="InterPro" id="IPR051098">
    <property type="entry name" value="NeuroDiff_E-box_TFs"/>
</dbReference>
<keyword evidence="4" id="KW-0804">Transcription</keyword>
<dbReference type="InterPro" id="IPR036638">
    <property type="entry name" value="HLH_DNA-bd_sf"/>
</dbReference>
<feature type="compositionally biased region" description="Polar residues" evidence="6">
    <location>
        <begin position="63"/>
        <end position="76"/>
    </location>
</feature>
<feature type="compositionally biased region" description="Basic and acidic residues" evidence="6">
    <location>
        <begin position="570"/>
        <end position="585"/>
    </location>
</feature>
<feature type="region of interest" description="Disordered" evidence="6">
    <location>
        <begin position="1"/>
        <end position="183"/>
    </location>
</feature>
<name>A0A8C4NLT5_EPTBU</name>
<evidence type="ECO:0000313" key="9">
    <source>
        <dbReference type="Proteomes" id="UP000694388"/>
    </source>
</evidence>
<dbReference type="GO" id="GO:0000981">
    <property type="term" value="F:DNA-binding transcription factor activity, RNA polymerase II-specific"/>
    <property type="evidence" value="ECO:0007669"/>
    <property type="project" value="TreeGrafter"/>
</dbReference>
<feature type="compositionally biased region" description="Polar residues" evidence="6">
    <location>
        <begin position="337"/>
        <end position="356"/>
    </location>
</feature>
<dbReference type="AlphaFoldDB" id="A0A8C4NLT5"/>
<evidence type="ECO:0000313" key="8">
    <source>
        <dbReference type="Ensembl" id="ENSEBUP00000006775.1"/>
    </source>
</evidence>
<dbReference type="CDD" id="cd18945">
    <property type="entry name" value="bHLH_E-protein_TCF4_E2-2"/>
    <property type="match status" value="1"/>
</dbReference>
<evidence type="ECO:0000259" key="7">
    <source>
        <dbReference type="PROSITE" id="PS50888"/>
    </source>
</evidence>
<sequence>MFSPPVNSGKNRPTTLGSSQFSGSGVDGRTNGSSWSSGSHSSPTYDSPRAFPDTFENRVTERGQPSQDTVPSSQFINPPLLDKTSEQDSYQYTREAGVSSCHQGLLQSELDLPNPRPLSSPTKPASPYYFSGSNRRRHLPDSGTQEVQSKKVRKVPPGLPSSVYTSSTSQDEYGRDSEPAFTQAKPPAAMFSGTYFMQDGSHPSSDLWPSASNGPSHSNYGGLVAPSATHVVQAPGYGGVNVHDRLAYNTRSASPNELPTGLPPMSTFHRGPPPDTNYAAVSSRAPSVNGTDAVLATRSTITSGPSQTGDALGKALASAFPSVGQVCRGHLEPSSTLIYSPDHTNNSFSSNASTPVDSPPPLTTVAPAQWQRSSSQDPPSPGYENSLHTLQSRMEERLDRLDDAIHVMRNHAVGPAPGLAVSPAEGLVTTSHNGPMGAMGTSYCAPGLNLASRHSSLGGASNREDSAIMHGAPGALVTSAVPTSSTANELSPPLDSYRAVAIVDATPPSAATPGSSTELKSDDGDKDGSSGEFELPDEKKMEEEHKLGSRSSSVGALSPGSNPDDEDLTPEQKVERERDRRMANNARERLRVRDINEAFKELGRMCQLHLNTEKPQTKLLILHQAVTVILSLEQQVRERNLNPKAACLKRREEEKVSAGAGADRSSSLTASHPISHQGLDAPNPLGHL</sequence>
<dbReference type="Gene3D" id="4.10.280.10">
    <property type="entry name" value="Helix-loop-helix DNA-binding domain"/>
    <property type="match status" value="1"/>
</dbReference>
<evidence type="ECO:0000256" key="4">
    <source>
        <dbReference type="ARBA" id="ARBA00023163"/>
    </source>
</evidence>
<feature type="compositionally biased region" description="Polar residues" evidence="6">
    <location>
        <begin position="664"/>
        <end position="674"/>
    </location>
</feature>
<organism evidence="8 9">
    <name type="scientific">Eptatretus burgeri</name>
    <name type="common">Inshore hagfish</name>
    <dbReference type="NCBI Taxonomy" id="7764"/>
    <lineage>
        <taxon>Eukaryota</taxon>
        <taxon>Metazoa</taxon>
        <taxon>Chordata</taxon>
        <taxon>Craniata</taxon>
        <taxon>Vertebrata</taxon>
        <taxon>Cyclostomata</taxon>
        <taxon>Myxini</taxon>
        <taxon>Myxiniformes</taxon>
        <taxon>Myxinidae</taxon>
        <taxon>Eptatretinae</taxon>
        <taxon>Eptatretus</taxon>
    </lineage>
</organism>
<dbReference type="SMART" id="SM00353">
    <property type="entry name" value="HLH"/>
    <property type="match status" value="1"/>
</dbReference>
<evidence type="ECO:0000256" key="6">
    <source>
        <dbReference type="SAM" id="MobiDB-lite"/>
    </source>
</evidence>
<keyword evidence="5" id="KW-0539">Nucleus</keyword>
<dbReference type="OMA" id="HYQPYGS"/>
<feature type="compositionally biased region" description="Polar residues" evidence="6">
    <location>
        <begin position="549"/>
        <end position="561"/>
    </location>
</feature>
<feature type="compositionally biased region" description="Polar residues" evidence="6">
    <location>
        <begin position="1"/>
        <end position="23"/>
    </location>
</feature>
<keyword evidence="3" id="KW-0238">DNA-binding</keyword>
<dbReference type="SUPFAM" id="SSF47459">
    <property type="entry name" value="HLH, helix-loop-helix DNA-binding domain"/>
    <property type="match status" value="1"/>
</dbReference>
<dbReference type="InterPro" id="IPR011598">
    <property type="entry name" value="bHLH_dom"/>
</dbReference>
<dbReference type="GO" id="GO:0000978">
    <property type="term" value="F:RNA polymerase II cis-regulatory region sequence-specific DNA binding"/>
    <property type="evidence" value="ECO:0007669"/>
    <property type="project" value="TreeGrafter"/>
</dbReference>
<dbReference type="GO" id="GO:0005667">
    <property type="term" value="C:transcription regulator complex"/>
    <property type="evidence" value="ECO:0007669"/>
    <property type="project" value="TreeGrafter"/>
</dbReference>
<evidence type="ECO:0000256" key="5">
    <source>
        <dbReference type="ARBA" id="ARBA00023242"/>
    </source>
</evidence>
<feature type="region of interest" description="Disordered" evidence="6">
    <location>
        <begin position="506"/>
        <end position="585"/>
    </location>
</feature>
<feature type="compositionally biased region" description="Basic and acidic residues" evidence="6">
    <location>
        <begin position="519"/>
        <end position="529"/>
    </location>
</feature>
<dbReference type="PROSITE" id="PS50888">
    <property type="entry name" value="BHLH"/>
    <property type="match status" value="1"/>
</dbReference>
<proteinExistence type="predicted"/>
<feature type="region of interest" description="Disordered" evidence="6">
    <location>
        <begin position="337"/>
        <end position="386"/>
    </location>
</feature>
<dbReference type="PANTHER" id="PTHR11793:SF13">
    <property type="entry name" value="PROTEIN DAUGHTERLESS"/>
    <property type="match status" value="1"/>
</dbReference>